<keyword evidence="1" id="KW-0805">Transcription regulation</keyword>
<keyword evidence="3" id="KW-0804">Transcription</keyword>
<name>A0AB39BE17_9MICO</name>
<dbReference type="InterPro" id="IPR046335">
    <property type="entry name" value="LacI/GalR-like_sensor"/>
</dbReference>
<dbReference type="EMBL" id="CP162511">
    <property type="protein sequence ID" value="XDI04699.1"/>
    <property type="molecule type" value="Genomic_DNA"/>
</dbReference>
<dbReference type="RefSeq" id="WP_368497106.1">
    <property type="nucleotide sequence ID" value="NZ_CP162511.1"/>
</dbReference>
<protein>
    <submittedName>
        <fullName evidence="5">LacI family DNA-binding transcriptional regulator</fullName>
    </submittedName>
</protein>
<dbReference type="PANTHER" id="PTHR30146:SF109">
    <property type="entry name" value="HTH-TYPE TRANSCRIPTIONAL REGULATOR GALS"/>
    <property type="match status" value="1"/>
</dbReference>
<dbReference type="Pfam" id="PF00356">
    <property type="entry name" value="LacI"/>
    <property type="match status" value="1"/>
</dbReference>
<dbReference type="AlphaFoldDB" id="A0AB39BE17"/>
<evidence type="ECO:0000256" key="1">
    <source>
        <dbReference type="ARBA" id="ARBA00023015"/>
    </source>
</evidence>
<sequence>MATANVRDVAALANVSVGTVSNVLNHSKPVSPDTERRVLDAIDKLGFVRNDAARQLRMGRSRTVGFMVLDVANPFFTDVARGAEDTLAPLGRPLLLGNSGDARGRELAYLDLFEEQRVAGLLITPVGQVHSRLIRLRERGSPVVLVDRHDNGRSFSSVSVDDRRGGELAAAHLLDLGRTRVAFLGGPASILQVEQRARGAADAVRTRAGRATLRVLEQETMNAEGGRAGAERLLALPAAERPDAIFAANDLMALGVLQALTFAGVRVPDDIALIGYDDIFYAATAAVPLSSVRQPAREMGRAAADLLLHEIDAPTPPTEYRHVTFSPELVVRDSTAGRPTP</sequence>
<dbReference type="Gene3D" id="1.10.260.40">
    <property type="entry name" value="lambda repressor-like DNA-binding domains"/>
    <property type="match status" value="1"/>
</dbReference>
<dbReference type="InterPro" id="IPR010982">
    <property type="entry name" value="Lambda_DNA-bd_dom_sf"/>
</dbReference>
<accession>A0AB39BE17</accession>
<dbReference type="PANTHER" id="PTHR30146">
    <property type="entry name" value="LACI-RELATED TRANSCRIPTIONAL REPRESSOR"/>
    <property type="match status" value="1"/>
</dbReference>
<feature type="domain" description="HTH lacI-type" evidence="4">
    <location>
        <begin position="4"/>
        <end position="58"/>
    </location>
</feature>
<gene>
    <name evidence="5" type="ORF">ABFY20_15345</name>
</gene>
<evidence type="ECO:0000256" key="2">
    <source>
        <dbReference type="ARBA" id="ARBA00023125"/>
    </source>
</evidence>
<evidence type="ECO:0000313" key="5">
    <source>
        <dbReference type="EMBL" id="XDI04699.1"/>
    </source>
</evidence>
<dbReference type="SMART" id="SM00354">
    <property type="entry name" value="HTH_LACI"/>
    <property type="match status" value="1"/>
</dbReference>
<dbReference type="SUPFAM" id="SSF47413">
    <property type="entry name" value="lambda repressor-like DNA-binding domains"/>
    <property type="match status" value="1"/>
</dbReference>
<dbReference type="Gene3D" id="3.40.50.2300">
    <property type="match status" value="2"/>
</dbReference>
<dbReference type="GO" id="GO:0003700">
    <property type="term" value="F:DNA-binding transcription factor activity"/>
    <property type="evidence" value="ECO:0007669"/>
    <property type="project" value="TreeGrafter"/>
</dbReference>
<keyword evidence="2 5" id="KW-0238">DNA-binding</keyword>
<dbReference type="InterPro" id="IPR028082">
    <property type="entry name" value="Peripla_BP_I"/>
</dbReference>
<proteinExistence type="predicted"/>
<dbReference type="PROSITE" id="PS00356">
    <property type="entry name" value="HTH_LACI_1"/>
    <property type="match status" value="1"/>
</dbReference>
<dbReference type="Pfam" id="PF13377">
    <property type="entry name" value="Peripla_BP_3"/>
    <property type="match status" value="1"/>
</dbReference>
<evidence type="ECO:0000259" key="4">
    <source>
        <dbReference type="PROSITE" id="PS50932"/>
    </source>
</evidence>
<reference evidence="5" key="1">
    <citation type="submission" date="2024-05" db="EMBL/GenBank/DDBJ databases">
        <title>Herbiconiux sp. A18JL235.</title>
        <authorList>
            <person name="Zhang G."/>
        </authorList>
    </citation>
    <scope>NUCLEOTIDE SEQUENCE</scope>
    <source>
        <strain evidence="5">A18JL235</strain>
    </source>
</reference>
<dbReference type="CDD" id="cd06293">
    <property type="entry name" value="PBP1_LacI-like"/>
    <property type="match status" value="1"/>
</dbReference>
<evidence type="ECO:0000256" key="3">
    <source>
        <dbReference type="ARBA" id="ARBA00023163"/>
    </source>
</evidence>
<dbReference type="GO" id="GO:0000976">
    <property type="term" value="F:transcription cis-regulatory region binding"/>
    <property type="evidence" value="ECO:0007669"/>
    <property type="project" value="TreeGrafter"/>
</dbReference>
<organism evidence="5">
    <name type="scientific">Herbiconiux sp. A18JL235</name>
    <dbReference type="NCBI Taxonomy" id="3152363"/>
    <lineage>
        <taxon>Bacteria</taxon>
        <taxon>Bacillati</taxon>
        <taxon>Actinomycetota</taxon>
        <taxon>Actinomycetes</taxon>
        <taxon>Micrococcales</taxon>
        <taxon>Microbacteriaceae</taxon>
        <taxon>Herbiconiux</taxon>
    </lineage>
</organism>
<dbReference type="PROSITE" id="PS50932">
    <property type="entry name" value="HTH_LACI_2"/>
    <property type="match status" value="1"/>
</dbReference>
<dbReference type="CDD" id="cd01392">
    <property type="entry name" value="HTH_LacI"/>
    <property type="match status" value="1"/>
</dbReference>
<dbReference type="SUPFAM" id="SSF53822">
    <property type="entry name" value="Periplasmic binding protein-like I"/>
    <property type="match status" value="1"/>
</dbReference>
<dbReference type="InterPro" id="IPR000843">
    <property type="entry name" value="HTH_LacI"/>
</dbReference>